<accession>A0A0F9E2P2</accession>
<organism evidence="2">
    <name type="scientific">marine sediment metagenome</name>
    <dbReference type="NCBI Taxonomy" id="412755"/>
    <lineage>
        <taxon>unclassified sequences</taxon>
        <taxon>metagenomes</taxon>
        <taxon>ecological metagenomes</taxon>
    </lineage>
</organism>
<evidence type="ECO:0000256" key="1">
    <source>
        <dbReference type="SAM" id="MobiDB-lite"/>
    </source>
</evidence>
<comment type="caution">
    <text evidence="2">The sequence shown here is derived from an EMBL/GenBank/DDBJ whole genome shotgun (WGS) entry which is preliminary data.</text>
</comment>
<proteinExistence type="predicted"/>
<gene>
    <name evidence="2" type="ORF">LCGC14_2126870</name>
</gene>
<name>A0A0F9E2P2_9ZZZZ</name>
<sequence>ITDLSGTGGLAFSDVDITVTPNNYEDTDGDTVKDARLYNTGATNADGDEYWAAVRVIDLGGLLNLNTAAQNDPTGVTMFPPVTDPVNVKLKAFFASTPAVYIALHTERADNTPDLREFSANSAHQLLSPVAGATTYLPFGIGDEMHLRYLDSSAITDRTGRLYDATKDASFNPLADTTRQHLTTFNCSRTLTRDPNSDPNSMVRLLIDSATALDDPNDQQMLYERILASMGTVPVTPTHKKEAAHFVANLWARIGGYNPTEAYSFQPTDPVTATLETFTVYGVVEQPVFSEAFAYSRADDPATVPIESSAYAYAIELYNPTKRNIDLGYDAGTQTGYVLLRNNTTLYEFPAGTTINSNDRLFFYDYEGAITDEGGVVITPDSDPNSGGFGFGDANATRLQTPALEFCGDTPNSARTIKLVRVVAGTDILIDKISGSDFGYPVTDRTDNSGGDPLEASHGARDDNFDRQRSLIPSMEIDTIVPLGDPVTSPIDTVPELAASLTFGGSNNLLASDLSSVYEGFAPPDTRQALVDLGELSELYTVGPELDGLSLKSLPERLDSFKGQTSRGKLDFIGDVGSNAATHPDVPWATVIGELFELVRPDNSRLDEPPPTRIYGRINVNTATRDILQQLPFGSYLGWDVPTSTWFIDLDNSGSLTTGFSINVV</sequence>
<evidence type="ECO:0000313" key="2">
    <source>
        <dbReference type="EMBL" id="KKL68249.1"/>
    </source>
</evidence>
<feature type="non-terminal residue" evidence="2">
    <location>
        <position position="1"/>
    </location>
</feature>
<feature type="non-terminal residue" evidence="2">
    <location>
        <position position="665"/>
    </location>
</feature>
<dbReference type="AlphaFoldDB" id="A0A0F9E2P2"/>
<dbReference type="EMBL" id="LAZR01026589">
    <property type="protein sequence ID" value="KKL68249.1"/>
    <property type="molecule type" value="Genomic_DNA"/>
</dbReference>
<feature type="region of interest" description="Disordered" evidence="1">
    <location>
        <begin position="441"/>
        <end position="465"/>
    </location>
</feature>
<reference evidence="2" key="1">
    <citation type="journal article" date="2015" name="Nature">
        <title>Complex archaea that bridge the gap between prokaryotes and eukaryotes.</title>
        <authorList>
            <person name="Spang A."/>
            <person name="Saw J.H."/>
            <person name="Jorgensen S.L."/>
            <person name="Zaremba-Niedzwiedzka K."/>
            <person name="Martijn J."/>
            <person name="Lind A.E."/>
            <person name="van Eijk R."/>
            <person name="Schleper C."/>
            <person name="Guy L."/>
            <person name="Ettema T.J."/>
        </authorList>
    </citation>
    <scope>NUCLEOTIDE SEQUENCE</scope>
</reference>
<protein>
    <submittedName>
        <fullName evidence="2">Uncharacterized protein</fullName>
    </submittedName>
</protein>